<dbReference type="SUPFAM" id="SSF53335">
    <property type="entry name" value="S-adenosyl-L-methionine-dependent methyltransferases"/>
    <property type="match status" value="1"/>
</dbReference>
<dbReference type="Pfam" id="PF08241">
    <property type="entry name" value="Methyltransf_11"/>
    <property type="match status" value="1"/>
</dbReference>
<dbReference type="InterPro" id="IPR013216">
    <property type="entry name" value="Methyltransf_11"/>
</dbReference>
<dbReference type="STRING" id="549789.NIES30_21505"/>
<dbReference type="CDD" id="cd02440">
    <property type="entry name" value="AdoMet_MTases"/>
    <property type="match status" value="1"/>
</dbReference>
<dbReference type="Proteomes" id="UP000185557">
    <property type="component" value="Unassembled WGS sequence"/>
</dbReference>
<evidence type="ECO:0000259" key="1">
    <source>
        <dbReference type="Pfam" id="PF08241"/>
    </source>
</evidence>
<name>A0A1U7J058_9CYAN</name>
<keyword evidence="2" id="KW-0808">Transferase</keyword>
<dbReference type="GO" id="GO:0008757">
    <property type="term" value="F:S-adenosylmethionine-dependent methyltransferase activity"/>
    <property type="evidence" value="ECO:0007669"/>
    <property type="project" value="InterPro"/>
</dbReference>
<gene>
    <name evidence="2" type="ORF">NIES30_21505</name>
</gene>
<dbReference type="OrthoDB" id="505670at2"/>
<evidence type="ECO:0000313" key="2">
    <source>
        <dbReference type="EMBL" id="OKH44811.1"/>
    </source>
</evidence>
<dbReference type="PANTHER" id="PTHR42912">
    <property type="entry name" value="METHYLTRANSFERASE"/>
    <property type="match status" value="1"/>
</dbReference>
<proteinExistence type="predicted"/>
<reference evidence="2 3" key="1">
    <citation type="submission" date="2016-11" db="EMBL/GenBank/DDBJ databases">
        <title>Draft Genome Sequences of Nine Cyanobacterial Strains from Diverse Habitats.</title>
        <authorList>
            <person name="Zhu T."/>
            <person name="Hou S."/>
            <person name="Lu X."/>
            <person name="Hess W.R."/>
        </authorList>
    </citation>
    <scope>NUCLEOTIDE SEQUENCE [LARGE SCALE GENOMIC DNA]</scope>
    <source>
        <strain evidence="2 3">NIES-30</strain>
    </source>
</reference>
<dbReference type="RefSeq" id="WP_073610512.1">
    <property type="nucleotide sequence ID" value="NZ_MRCG01000020.1"/>
</dbReference>
<dbReference type="InterPro" id="IPR050508">
    <property type="entry name" value="Methyltransf_Superfamily"/>
</dbReference>
<sequence length="314" mass="34953">MTTTKLKPDWVGDDLLSRLVNRAIQTPALYALMKRQARQVLIKTAEKNGVPWRQTCIDLDRPEMRQRLAEITNPAVVYPDYYQVPFHAYSEGNLCWQAAFEAAPATYAMALRVWPQEDMSWQEAQARLRQSFLDVLDQHGTAEVNDILDVGCSVGISTLSLHRHYAQKNPVRTVGLDLSPYMLAVAQSQDANGEIAQWMHGAAEATGFADASFDVVAMQFVTHELPRTATQAIFAEALRVLRPGGAIAIVDNNPKSPVIQALPPVLFTLMKSTEPWSDDYYTFDLEAALVEAGFESPITVPSDPRHRTLVARKG</sequence>
<dbReference type="Gene3D" id="3.40.50.150">
    <property type="entry name" value="Vaccinia Virus protein VP39"/>
    <property type="match status" value="1"/>
</dbReference>
<dbReference type="GO" id="GO:0032259">
    <property type="term" value="P:methylation"/>
    <property type="evidence" value="ECO:0007669"/>
    <property type="project" value="UniProtKB-KW"/>
</dbReference>
<comment type="caution">
    <text evidence="2">The sequence shown here is derived from an EMBL/GenBank/DDBJ whole genome shotgun (WGS) entry which is preliminary data.</text>
</comment>
<accession>A0A1U7J058</accession>
<evidence type="ECO:0000313" key="3">
    <source>
        <dbReference type="Proteomes" id="UP000185557"/>
    </source>
</evidence>
<feature type="domain" description="Methyltransferase type 11" evidence="1">
    <location>
        <begin position="148"/>
        <end position="249"/>
    </location>
</feature>
<protein>
    <submittedName>
        <fullName evidence="2">SAM-dependent methyltransferase</fullName>
    </submittedName>
</protein>
<keyword evidence="2" id="KW-0489">Methyltransferase</keyword>
<organism evidence="2 3">
    <name type="scientific">Phormidium tenue NIES-30</name>
    <dbReference type="NCBI Taxonomy" id="549789"/>
    <lineage>
        <taxon>Bacteria</taxon>
        <taxon>Bacillati</taxon>
        <taxon>Cyanobacteriota</taxon>
        <taxon>Cyanophyceae</taxon>
        <taxon>Oscillatoriophycideae</taxon>
        <taxon>Oscillatoriales</taxon>
        <taxon>Oscillatoriaceae</taxon>
        <taxon>Phormidium</taxon>
    </lineage>
</organism>
<dbReference type="AlphaFoldDB" id="A0A1U7J058"/>
<dbReference type="PANTHER" id="PTHR42912:SF80">
    <property type="entry name" value="METHYLTRANSFERASE DOMAIN-CONTAINING PROTEIN"/>
    <property type="match status" value="1"/>
</dbReference>
<dbReference type="EMBL" id="MRCG01000020">
    <property type="protein sequence ID" value="OKH44811.1"/>
    <property type="molecule type" value="Genomic_DNA"/>
</dbReference>
<keyword evidence="3" id="KW-1185">Reference proteome</keyword>
<dbReference type="InterPro" id="IPR029063">
    <property type="entry name" value="SAM-dependent_MTases_sf"/>
</dbReference>